<dbReference type="AlphaFoldDB" id="A0A9P0QTG9"/>
<dbReference type="OrthoDB" id="10062876at2759"/>
<sequence>MSNLFERASNKLSFSKKGEEKPISNNYNNNAAESLDILSVSGNSTSSSSPAEKRNSPHLMQRKLESRHVQLIAIGGSIGTGLFVTIGSSLIKGGPLGLLLAYTFWTSIILLLTTAVGEMVSFLPVASPFVTMAGRVVDEAFECCAGYNFFIMEALYIPFEITAVNGMIHFWRDDYSPAITLCIQIAIYALINLFAVRLYGESEFWLSIGKLILCIGLLFFTLVTMCGGNPQHDAFGFRNWHVAGGPMGEYITTGSLGKFQGFLGALLSSAFTIVGPEYMSMVSAEAKNPRKTMPTAFKTVLYRLSLFYIGGALSVSILIAYNDPKFIALSADSSNAASSPYVVAMENLGIKALPDIVNALVLTSAFSAGNSYTYCSSRALYGLAERGFAPPFFKYLTKNGVPLYCVGVSIAFSMLSLMQLGSSGATVLNYMVSLCTGSQLLNYGFMCITYIRFYQACNAQGLDRTTFPYTSYFQPYSIYIATFFIWIMIGILGYTVFMPGNWAVDTFLFNYVMIFVCIAIFIFWKLFRKTKFVSSKDADLFTGIEEIEEHEYEYYAQLESEHKSEKGWFKTALHWLF</sequence>
<dbReference type="Pfam" id="PF00324">
    <property type="entry name" value="AA_permease"/>
    <property type="match status" value="1"/>
</dbReference>
<dbReference type="PANTHER" id="PTHR43341">
    <property type="entry name" value="AMINO ACID PERMEASE"/>
    <property type="match status" value="1"/>
</dbReference>
<comment type="caution">
    <text evidence="10">The sequence shown here is derived from an EMBL/GenBank/DDBJ whole genome shotgun (WGS) entry which is preliminary data.</text>
</comment>
<feature type="transmembrane region" description="Helical" evidence="8">
    <location>
        <begin position="476"/>
        <end position="496"/>
    </location>
</feature>
<keyword evidence="7 8" id="KW-0472">Membrane</keyword>
<feature type="transmembrane region" description="Helical" evidence="8">
    <location>
        <begin position="508"/>
        <end position="527"/>
    </location>
</feature>
<dbReference type="InterPro" id="IPR004841">
    <property type="entry name" value="AA-permease/SLC12A_dom"/>
</dbReference>
<accession>A0A9P0QTG9</accession>
<evidence type="ECO:0000256" key="5">
    <source>
        <dbReference type="ARBA" id="ARBA00022970"/>
    </source>
</evidence>
<dbReference type="GO" id="GO:0016020">
    <property type="term" value="C:membrane"/>
    <property type="evidence" value="ECO:0007669"/>
    <property type="project" value="UniProtKB-SubCell"/>
</dbReference>
<reference evidence="10" key="1">
    <citation type="submission" date="2022-03" db="EMBL/GenBank/DDBJ databases">
        <authorList>
            <person name="Legras J.-L."/>
            <person name="Devillers H."/>
            <person name="Grondin C."/>
        </authorList>
    </citation>
    <scope>NUCLEOTIDE SEQUENCE</scope>
    <source>
        <strain evidence="10">CLIB 1423</strain>
    </source>
</reference>
<evidence type="ECO:0000313" key="10">
    <source>
        <dbReference type="EMBL" id="CAH2354614.1"/>
    </source>
</evidence>
<keyword evidence="11" id="KW-1185">Reference proteome</keyword>
<dbReference type="InterPro" id="IPR004840">
    <property type="entry name" value="Amino_acid_permease_CS"/>
</dbReference>
<evidence type="ECO:0000256" key="2">
    <source>
        <dbReference type="ARBA" id="ARBA00006983"/>
    </source>
</evidence>
<organism evidence="10 11">
    <name type="scientific">[Candida] railenensis</name>
    <dbReference type="NCBI Taxonomy" id="45579"/>
    <lineage>
        <taxon>Eukaryota</taxon>
        <taxon>Fungi</taxon>
        <taxon>Dikarya</taxon>
        <taxon>Ascomycota</taxon>
        <taxon>Saccharomycotina</taxon>
        <taxon>Pichiomycetes</taxon>
        <taxon>Debaryomycetaceae</taxon>
        <taxon>Kurtzmaniella</taxon>
    </lineage>
</organism>
<dbReference type="PANTHER" id="PTHR43341:SF15">
    <property type="entry name" value="GENERAL AMINO ACID PERMEASE AGP2"/>
    <property type="match status" value="1"/>
</dbReference>
<evidence type="ECO:0000256" key="3">
    <source>
        <dbReference type="ARBA" id="ARBA00022448"/>
    </source>
</evidence>
<feature type="transmembrane region" description="Helical" evidence="8">
    <location>
        <begin position="177"/>
        <end position="199"/>
    </location>
</feature>
<keyword evidence="6 8" id="KW-1133">Transmembrane helix</keyword>
<evidence type="ECO:0000256" key="7">
    <source>
        <dbReference type="ARBA" id="ARBA00023136"/>
    </source>
</evidence>
<feature type="transmembrane region" description="Helical" evidence="8">
    <location>
        <begin position="69"/>
        <end position="91"/>
    </location>
</feature>
<keyword evidence="4 8" id="KW-0812">Transmembrane</keyword>
<comment type="subcellular location">
    <subcellularLocation>
        <location evidence="1">Membrane</location>
        <topology evidence="1">Multi-pass membrane protein</topology>
    </subcellularLocation>
</comment>
<dbReference type="GO" id="GO:0015171">
    <property type="term" value="F:amino acid transmembrane transporter activity"/>
    <property type="evidence" value="ECO:0007669"/>
    <property type="project" value="TreeGrafter"/>
</dbReference>
<protein>
    <submittedName>
        <fullName evidence="10">General amino acid permease Agp2p</fullName>
    </submittedName>
</protein>
<evidence type="ECO:0000256" key="8">
    <source>
        <dbReference type="SAM" id="Phobius"/>
    </source>
</evidence>
<comment type="similarity">
    <text evidence="2">Belongs to the amino acid-polyamine-organocation (APC) superfamily. YAT (TC 2.A.3.10) family.</text>
</comment>
<evidence type="ECO:0000256" key="1">
    <source>
        <dbReference type="ARBA" id="ARBA00004141"/>
    </source>
</evidence>
<dbReference type="Proteomes" id="UP000837801">
    <property type="component" value="Unassembled WGS sequence"/>
</dbReference>
<feature type="transmembrane region" description="Helical" evidence="8">
    <location>
        <begin position="259"/>
        <end position="279"/>
    </location>
</feature>
<gene>
    <name evidence="10" type="ORF">CLIB1423_17S03092</name>
</gene>
<dbReference type="FunFam" id="1.20.1740.10:FF:000006">
    <property type="entry name" value="General amino acid permease"/>
    <property type="match status" value="1"/>
</dbReference>
<feature type="domain" description="Amino acid permease/ SLC12A" evidence="9">
    <location>
        <begin position="68"/>
        <end position="532"/>
    </location>
</feature>
<dbReference type="InterPro" id="IPR050524">
    <property type="entry name" value="APC_YAT"/>
</dbReference>
<evidence type="ECO:0000259" key="9">
    <source>
        <dbReference type="Pfam" id="PF00324"/>
    </source>
</evidence>
<feature type="transmembrane region" description="Helical" evidence="8">
    <location>
        <begin position="300"/>
        <end position="321"/>
    </location>
</feature>
<dbReference type="Gene3D" id="1.20.1740.10">
    <property type="entry name" value="Amino acid/polyamine transporter I"/>
    <property type="match status" value="1"/>
</dbReference>
<keyword evidence="3" id="KW-0813">Transport</keyword>
<name>A0A9P0QTG9_9ASCO</name>
<dbReference type="PIRSF" id="PIRSF006060">
    <property type="entry name" value="AA_transporter"/>
    <property type="match status" value="1"/>
</dbReference>
<dbReference type="EMBL" id="CAKXYY010000017">
    <property type="protein sequence ID" value="CAH2354614.1"/>
    <property type="molecule type" value="Genomic_DNA"/>
</dbReference>
<feature type="transmembrane region" description="Helical" evidence="8">
    <location>
        <begin position="103"/>
        <end position="126"/>
    </location>
</feature>
<evidence type="ECO:0000256" key="6">
    <source>
        <dbReference type="ARBA" id="ARBA00022989"/>
    </source>
</evidence>
<proteinExistence type="inferred from homology"/>
<keyword evidence="5" id="KW-0029">Amino-acid transport</keyword>
<feature type="transmembrane region" description="Helical" evidence="8">
    <location>
        <begin position="147"/>
        <end position="171"/>
    </location>
</feature>
<feature type="transmembrane region" description="Helical" evidence="8">
    <location>
        <begin position="211"/>
        <end position="230"/>
    </location>
</feature>
<dbReference type="PROSITE" id="PS00218">
    <property type="entry name" value="AMINO_ACID_PERMEASE_1"/>
    <property type="match status" value="1"/>
</dbReference>
<feature type="transmembrane region" description="Helical" evidence="8">
    <location>
        <begin position="401"/>
        <end position="421"/>
    </location>
</feature>
<evidence type="ECO:0000256" key="4">
    <source>
        <dbReference type="ARBA" id="ARBA00022692"/>
    </source>
</evidence>
<evidence type="ECO:0000313" key="11">
    <source>
        <dbReference type="Proteomes" id="UP000837801"/>
    </source>
</evidence>